<feature type="compositionally biased region" description="Polar residues" evidence="1">
    <location>
        <begin position="1"/>
        <end position="13"/>
    </location>
</feature>
<evidence type="ECO:0000256" key="1">
    <source>
        <dbReference type="SAM" id="MobiDB-lite"/>
    </source>
</evidence>
<evidence type="ECO:0000313" key="3">
    <source>
        <dbReference type="Proteomes" id="UP001141552"/>
    </source>
</evidence>
<keyword evidence="3" id="KW-1185">Reference proteome</keyword>
<name>A0A9Q0G8V2_9ROSI</name>
<dbReference type="EMBL" id="JAKUCV010001632">
    <property type="protein sequence ID" value="KAJ4845575.1"/>
    <property type="molecule type" value="Genomic_DNA"/>
</dbReference>
<protein>
    <submittedName>
        <fullName evidence="2">Uncharacterized protein</fullName>
    </submittedName>
</protein>
<reference evidence="2" key="2">
    <citation type="journal article" date="2023" name="Plants (Basel)">
        <title>Annotation of the Turnera subulata (Passifloraceae) Draft Genome Reveals the S-Locus Evolved after the Divergence of Turneroideae from Passifloroideae in a Stepwise Manner.</title>
        <authorList>
            <person name="Henning P.M."/>
            <person name="Roalson E.H."/>
            <person name="Mir W."/>
            <person name="McCubbin A.G."/>
            <person name="Shore J.S."/>
        </authorList>
    </citation>
    <scope>NUCLEOTIDE SEQUENCE</scope>
    <source>
        <strain evidence="2">F60SS</strain>
    </source>
</reference>
<sequence length="89" mass="9641">MASMGSQRMSRTGSVRGEGWGGQALNGFSQLTGKEEDEEELRWAAIERLPTYDRVRRGMLEQNGPTSGSSGCRENNTIASTSGKTRQGS</sequence>
<evidence type="ECO:0000313" key="2">
    <source>
        <dbReference type="EMBL" id="KAJ4845575.1"/>
    </source>
</evidence>
<proteinExistence type="predicted"/>
<organism evidence="2 3">
    <name type="scientific">Turnera subulata</name>
    <dbReference type="NCBI Taxonomy" id="218843"/>
    <lineage>
        <taxon>Eukaryota</taxon>
        <taxon>Viridiplantae</taxon>
        <taxon>Streptophyta</taxon>
        <taxon>Embryophyta</taxon>
        <taxon>Tracheophyta</taxon>
        <taxon>Spermatophyta</taxon>
        <taxon>Magnoliopsida</taxon>
        <taxon>eudicotyledons</taxon>
        <taxon>Gunneridae</taxon>
        <taxon>Pentapetalae</taxon>
        <taxon>rosids</taxon>
        <taxon>fabids</taxon>
        <taxon>Malpighiales</taxon>
        <taxon>Passifloraceae</taxon>
        <taxon>Turnera</taxon>
    </lineage>
</organism>
<feature type="compositionally biased region" description="Polar residues" evidence="1">
    <location>
        <begin position="63"/>
        <end position="89"/>
    </location>
</feature>
<gene>
    <name evidence="2" type="ORF">Tsubulata_017949</name>
</gene>
<feature type="region of interest" description="Disordered" evidence="1">
    <location>
        <begin position="1"/>
        <end position="35"/>
    </location>
</feature>
<accession>A0A9Q0G8V2</accession>
<dbReference type="OrthoDB" id="66620at2759"/>
<feature type="region of interest" description="Disordered" evidence="1">
    <location>
        <begin position="57"/>
        <end position="89"/>
    </location>
</feature>
<comment type="caution">
    <text evidence="2">The sequence shown here is derived from an EMBL/GenBank/DDBJ whole genome shotgun (WGS) entry which is preliminary data.</text>
</comment>
<reference evidence="2" key="1">
    <citation type="submission" date="2022-02" db="EMBL/GenBank/DDBJ databases">
        <authorList>
            <person name="Henning P.M."/>
            <person name="McCubbin A.G."/>
            <person name="Shore J.S."/>
        </authorList>
    </citation>
    <scope>NUCLEOTIDE SEQUENCE</scope>
    <source>
        <strain evidence="2">F60SS</strain>
        <tissue evidence="2">Leaves</tissue>
    </source>
</reference>
<dbReference type="Proteomes" id="UP001141552">
    <property type="component" value="Unassembled WGS sequence"/>
</dbReference>
<dbReference type="AlphaFoldDB" id="A0A9Q0G8V2"/>